<organism evidence="1 2">
    <name type="scientific">Euzebya pacifica</name>
    <dbReference type="NCBI Taxonomy" id="1608957"/>
    <lineage>
        <taxon>Bacteria</taxon>
        <taxon>Bacillati</taxon>
        <taxon>Actinomycetota</taxon>
        <taxon>Nitriliruptoria</taxon>
        <taxon>Euzebyales</taxon>
    </lineage>
</organism>
<sequence length="134" mass="14339">MAARTRQAGGEVHTPPVLHLTSASLPEVRGDYGSGAVDLLGDDDVFIALVEYGPENLGTALFDTGPMPRRLSVADFQPNGLQRPIAGQSGTQIFCTEAGRALCLYVVLGGHWQARRLLNRVNDALSRIDVAPSR</sequence>
<keyword evidence="2" id="KW-1185">Reference proteome</keyword>
<dbReference type="Proteomes" id="UP000264006">
    <property type="component" value="Chromosome"/>
</dbReference>
<dbReference type="AlphaFoldDB" id="A0A346XUL6"/>
<proteinExistence type="predicted"/>
<reference evidence="1 2" key="1">
    <citation type="submission" date="2018-09" db="EMBL/GenBank/DDBJ databases">
        <title>Complete genome sequence of Euzebya sp. DY32-46 isolated from seawater of Pacific Ocean.</title>
        <authorList>
            <person name="Xu L."/>
            <person name="Wu Y.-H."/>
            <person name="Xu X.-W."/>
        </authorList>
    </citation>
    <scope>NUCLEOTIDE SEQUENCE [LARGE SCALE GENOMIC DNA]</scope>
    <source>
        <strain evidence="1 2">DY32-46</strain>
    </source>
</reference>
<gene>
    <name evidence="1" type="ORF">DVS28_a1213</name>
</gene>
<evidence type="ECO:0000313" key="1">
    <source>
        <dbReference type="EMBL" id="AXV05913.1"/>
    </source>
</evidence>
<evidence type="ECO:0000313" key="2">
    <source>
        <dbReference type="Proteomes" id="UP000264006"/>
    </source>
</evidence>
<name>A0A346XUL6_9ACTN</name>
<dbReference type="KEGG" id="euz:DVS28_a1213"/>
<accession>A0A346XUL6</accession>
<protein>
    <submittedName>
        <fullName evidence="1">Uncharacterized protein</fullName>
    </submittedName>
</protein>
<dbReference type="EMBL" id="CP031165">
    <property type="protein sequence ID" value="AXV05913.1"/>
    <property type="molecule type" value="Genomic_DNA"/>
</dbReference>